<protein>
    <submittedName>
        <fullName evidence="2">Uncharacterized protein</fullName>
    </submittedName>
</protein>
<keyword evidence="3" id="KW-1185">Reference proteome</keyword>
<name>A0A4Q2M8K9_9MICO</name>
<reference evidence="2 3" key="1">
    <citation type="submission" date="2019-01" db="EMBL/GenBank/DDBJ databases">
        <title>Agromyces.</title>
        <authorList>
            <person name="Li J."/>
        </authorList>
    </citation>
    <scope>NUCLEOTIDE SEQUENCE [LARGE SCALE GENOMIC DNA]</scope>
    <source>
        <strain evidence="2 3">DSM 23870</strain>
    </source>
</reference>
<dbReference type="EMBL" id="JACCBI010000001">
    <property type="protein sequence ID" value="NYD66001.1"/>
    <property type="molecule type" value="Genomic_DNA"/>
</dbReference>
<reference evidence="1 4" key="2">
    <citation type="submission" date="2020-07" db="EMBL/GenBank/DDBJ databases">
        <title>Sequencing the genomes of 1000 actinobacteria strains.</title>
        <authorList>
            <person name="Klenk H.-P."/>
        </authorList>
    </citation>
    <scope>NUCLEOTIDE SEQUENCE [LARGE SCALE GENOMIC DNA]</scope>
    <source>
        <strain evidence="1 4">DSM 23870</strain>
    </source>
</reference>
<dbReference type="EMBL" id="SDPM01000005">
    <property type="protein sequence ID" value="RXZ86331.1"/>
    <property type="molecule type" value="Genomic_DNA"/>
</dbReference>
<evidence type="ECO:0000313" key="2">
    <source>
        <dbReference type="EMBL" id="RXZ86331.1"/>
    </source>
</evidence>
<dbReference type="AlphaFoldDB" id="A0A4Q2M8K9"/>
<evidence type="ECO:0000313" key="3">
    <source>
        <dbReference type="Proteomes" id="UP000292686"/>
    </source>
</evidence>
<sequence length="108" mass="11893">MTENTIYLDADTVNDSIARLSRAGDDIVDHQFAFREVVPAAFRETEPFDRALHAYGWMASLVARSTATHAHHCAESLSDAADDLIAIDSRAQRLLVELAHQLQAGSDQ</sequence>
<dbReference type="Proteomes" id="UP000292686">
    <property type="component" value="Unassembled WGS sequence"/>
</dbReference>
<comment type="caution">
    <text evidence="2">The sequence shown here is derived from an EMBL/GenBank/DDBJ whole genome shotgun (WGS) entry which is preliminary data.</text>
</comment>
<gene>
    <name evidence="1" type="ORF">BJ972_000520</name>
    <name evidence="2" type="ORF">ESP50_11275</name>
</gene>
<dbReference type="Proteomes" id="UP000581087">
    <property type="component" value="Unassembled WGS sequence"/>
</dbReference>
<accession>A0A4Q2M8K9</accession>
<evidence type="ECO:0000313" key="4">
    <source>
        <dbReference type="Proteomes" id="UP000581087"/>
    </source>
</evidence>
<proteinExistence type="predicted"/>
<organism evidence="2 3">
    <name type="scientific">Agromyces atrinae</name>
    <dbReference type="NCBI Taxonomy" id="592376"/>
    <lineage>
        <taxon>Bacteria</taxon>
        <taxon>Bacillati</taxon>
        <taxon>Actinomycetota</taxon>
        <taxon>Actinomycetes</taxon>
        <taxon>Micrococcales</taxon>
        <taxon>Microbacteriaceae</taxon>
        <taxon>Agromyces</taxon>
    </lineage>
</organism>
<dbReference type="RefSeq" id="WP_129175160.1">
    <property type="nucleotide sequence ID" value="NZ_JACCBI010000001.1"/>
</dbReference>
<evidence type="ECO:0000313" key="1">
    <source>
        <dbReference type="EMBL" id="NYD66001.1"/>
    </source>
</evidence>